<dbReference type="Proteomes" id="UP000316639">
    <property type="component" value="Unassembled WGS sequence"/>
</dbReference>
<sequence length="311" mass="30177">MTTSPSTIHDFVLNLLTDPSAKAAFDIDAQGALEQAGLSDISAVDVQEVIPLVLDTLPAANGLPAVDGLALDGFAFEGLPETVLESGTAGAISQLQAVASQLTSSGLSLGDLNTSSAGVLAADEQGLTVWGGNETLGTYGAGSATIAGDFSFVDDVFGITSTATTPVADTTLGTLDTATATVDSTAHTATSLVPGADSLLGTVNLGAVDTVNGIVHSAVGALGGGDASVTSALDVTSLGQNANGNVEIYSDDTVGNLVGTATGVVDQAGVGGVLDTANGVAHSAGAGSVVSNVTDVAGDAVDGLGVTDLLF</sequence>
<reference evidence="1 2" key="1">
    <citation type="submission" date="2019-07" db="EMBL/GenBank/DDBJ databases">
        <title>Lentzea xizangensis sp. nov., isolated from Qinghai-Tibetan Plateau Soils.</title>
        <authorList>
            <person name="Huang J."/>
        </authorList>
    </citation>
    <scope>NUCLEOTIDE SEQUENCE [LARGE SCALE GENOMIC DNA]</scope>
    <source>
        <strain evidence="1 2">FXJ1.1311</strain>
    </source>
</reference>
<dbReference type="InterPro" id="IPR049709">
    <property type="entry name" value="IniB-like_N"/>
</dbReference>
<dbReference type="OrthoDB" id="3403955at2"/>
<gene>
    <name evidence="1" type="ORF">FKR81_22335</name>
</gene>
<protein>
    <submittedName>
        <fullName evidence="1">Uncharacterized protein</fullName>
    </submittedName>
</protein>
<name>A0A563ER16_9PSEU</name>
<comment type="caution">
    <text evidence="1">The sequence shown here is derived from an EMBL/GenBank/DDBJ whole genome shotgun (WGS) entry which is preliminary data.</text>
</comment>
<dbReference type="AlphaFoldDB" id="A0A563ER16"/>
<dbReference type="RefSeq" id="WP_146354072.1">
    <property type="nucleotide sequence ID" value="NZ_VOBR01000014.1"/>
</dbReference>
<evidence type="ECO:0000313" key="2">
    <source>
        <dbReference type="Proteomes" id="UP000316639"/>
    </source>
</evidence>
<evidence type="ECO:0000313" key="1">
    <source>
        <dbReference type="EMBL" id="TWP49972.1"/>
    </source>
</evidence>
<accession>A0A563ER16</accession>
<organism evidence="1 2">
    <name type="scientific">Lentzea tibetensis</name>
    <dbReference type="NCBI Taxonomy" id="2591470"/>
    <lineage>
        <taxon>Bacteria</taxon>
        <taxon>Bacillati</taxon>
        <taxon>Actinomycetota</taxon>
        <taxon>Actinomycetes</taxon>
        <taxon>Pseudonocardiales</taxon>
        <taxon>Pseudonocardiaceae</taxon>
        <taxon>Lentzea</taxon>
    </lineage>
</organism>
<keyword evidence="2" id="KW-1185">Reference proteome</keyword>
<dbReference type="EMBL" id="VOBR01000014">
    <property type="protein sequence ID" value="TWP49972.1"/>
    <property type="molecule type" value="Genomic_DNA"/>
</dbReference>
<dbReference type="NCBIfam" id="NF038175">
    <property type="entry name" value="IniB_NTERM"/>
    <property type="match status" value="1"/>
</dbReference>
<proteinExistence type="predicted"/>